<comment type="similarity">
    <text evidence="2">Belongs to the SusD family.</text>
</comment>
<proteinExistence type="inferred from homology"/>
<keyword evidence="3" id="KW-0732">Signal</keyword>
<dbReference type="AlphaFoldDB" id="A0AAV3F0M8"/>
<dbReference type="RefSeq" id="WP_006258667.1">
    <property type="nucleotide sequence ID" value="NZ_JH590838.1"/>
</dbReference>
<dbReference type="PROSITE" id="PS51257">
    <property type="entry name" value="PROKAR_LIPOPROTEIN"/>
    <property type="match status" value="1"/>
</dbReference>
<dbReference type="InterPro" id="IPR033985">
    <property type="entry name" value="SusD-like_N"/>
</dbReference>
<dbReference type="Pfam" id="PF14322">
    <property type="entry name" value="SusD-like_3"/>
    <property type="match status" value="1"/>
</dbReference>
<evidence type="ECO:0000259" key="6">
    <source>
        <dbReference type="Pfam" id="PF07980"/>
    </source>
</evidence>
<protein>
    <recommendedName>
        <fullName evidence="10">RagB/SusD domain-containing protein</fullName>
    </recommendedName>
</protein>
<evidence type="ECO:0000256" key="3">
    <source>
        <dbReference type="ARBA" id="ARBA00022729"/>
    </source>
</evidence>
<name>A0AAV3F0M8_9FLAO</name>
<gene>
    <name evidence="8" type="ORF">HMPREF9715_02849</name>
</gene>
<comment type="subcellular location">
    <subcellularLocation>
        <location evidence="1">Cell outer membrane</location>
    </subcellularLocation>
</comment>
<keyword evidence="5" id="KW-0998">Cell outer membrane</keyword>
<evidence type="ECO:0000313" key="9">
    <source>
        <dbReference type="Proteomes" id="UP000004834"/>
    </source>
</evidence>
<evidence type="ECO:0000313" key="8">
    <source>
        <dbReference type="EMBL" id="EHO07983.1"/>
    </source>
</evidence>
<comment type="caution">
    <text evidence="8">The sequence shown here is derived from an EMBL/GenBank/DDBJ whole genome shotgun (WGS) entry which is preliminary data.</text>
</comment>
<dbReference type="Pfam" id="PF07980">
    <property type="entry name" value="SusD_RagB"/>
    <property type="match status" value="1"/>
</dbReference>
<feature type="domain" description="SusD-like N-terminal" evidence="7">
    <location>
        <begin position="98"/>
        <end position="218"/>
    </location>
</feature>
<dbReference type="InterPro" id="IPR011990">
    <property type="entry name" value="TPR-like_helical_dom_sf"/>
</dbReference>
<evidence type="ECO:0000259" key="7">
    <source>
        <dbReference type="Pfam" id="PF14322"/>
    </source>
</evidence>
<dbReference type="Gene3D" id="1.25.40.390">
    <property type="match status" value="1"/>
</dbReference>
<dbReference type="InterPro" id="IPR012944">
    <property type="entry name" value="SusD_RagB_dom"/>
</dbReference>
<dbReference type="GO" id="GO:0009279">
    <property type="term" value="C:cell outer membrane"/>
    <property type="evidence" value="ECO:0007669"/>
    <property type="project" value="UniProtKB-SubCell"/>
</dbReference>
<evidence type="ECO:0000256" key="4">
    <source>
        <dbReference type="ARBA" id="ARBA00023136"/>
    </source>
</evidence>
<keyword evidence="4" id="KW-0472">Membrane</keyword>
<dbReference type="SUPFAM" id="SSF48452">
    <property type="entry name" value="TPR-like"/>
    <property type="match status" value="1"/>
</dbReference>
<evidence type="ECO:0000256" key="1">
    <source>
        <dbReference type="ARBA" id="ARBA00004442"/>
    </source>
</evidence>
<reference evidence="8 9" key="1">
    <citation type="submission" date="2011-11" db="EMBL/GenBank/DDBJ databases">
        <title>The Genome Sequence of Myroides odoratimimus CIP 101113.</title>
        <authorList>
            <person name="Earl A."/>
            <person name="Ward D."/>
            <person name="Feldgarden M."/>
            <person name="Gevers D."/>
            <person name="Huys G."/>
            <person name="Young S.K."/>
            <person name="Zeng Q."/>
            <person name="Gargeya S."/>
            <person name="Fitzgerald M."/>
            <person name="Haas B."/>
            <person name="Abouelleil A."/>
            <person name="Alvarado L."/>
            <person name="Arachchi H.M."/>
            <person name="Berlin A."/>
            <person name="Brown A."/>
            <person name="Chapman S.B."/>
            <person name="Chen Z."/>
            <person name="Dunbar C."/>
            <person name="Freedman E."/>
            <person name="Gearin G."/>
            <person name="Goldberg J."/>
            <person name="Griggs A."/>
            <person name="Gujja S."/>
            <person name="Heiman D."/>
            <person name="Howarth C."/>
            <person name="Larson L."/>
            <person name="Lui A."/>
            <person name="MacDonald P.J.P."/>
            <person name="Montmayeur A."/>
            <person name="Murphy C."/>
            <person name="Neiman D."/>
            <person name="Pearson M."/>
            <person name="Priest M."/>
            <person name="Roberts A."/>
            <person name="Saif S."/>
            <person name="Shea T."/>
            <person name="Shenoy N."/>
            <person name="Sisk P."/>
            <person name="Stolte C."/>
            <person name="Sykes S."/>
            <person name="Wortman J."/>
            <person name="Nusbaum C."/>
            <person name="Birren B."/>
        </authorList>
    </citation>
    <scope>NUCLEOTIDE SEQUENCE [LARGE SCALE GENOMIC DNA]</scope>
    <source>
        <strain evidence="8 9">CIP 101113</strain>
    </source>
</reference>
<evidence type="ECO:0000256" key="2">
    <source>
        <dbReference type="ARBA" id="ARBA00006275"/>
    </source>
</evidence>
<organism evidence="8 9">
    <name type="scientific">Myroides odoratimimus CIP 101113</name>
    <dbReference type="NCBI Taxonomy" id="883154"/>
    <lineage>
        <taxon>Bacteria</taxon>
        <taxon>Pseudomonadati</taxon>
        <taxon>Bacteroidota</taxon>
        <taxon>Flavobacteriia</taxon>
        <taxon>Flavobacteriales</taxon>
        <taxon>Flavobacteriaceae</taxon>
        <taxon>Myroides</taxon>
    </lineage>
</organism>
<dbReference type="Proteomes" id="UP000004834">
    <property type="component" value="Unassembled WGS sequence"/>
</dbReference>
<feature type="domain" description="RagB/SusD" evidence="6">
    <location>
        <begin position="390"/>
        <end position="512"/>
    </location>
</feature>
<accession>A0AAV3F0M8</accession>
<evidence type="ECO:0000256" key="5">
    <source>
        <dbReference type="ARBA" id="ARBA00023237"/>
    </source>
</evidence>
<evidence type="ECO:0008006" key="10">
    <source>
        <dbReference type="Google" id="ProtNLM"/>
    </source>
</evidence>
<sequence length="514" mass="58366">MRKIMRFFLGVVTLSVFIACDHDYLGTEPSGDVSEYNVFKDTEGIIYAVNGLAKLMSTSYVGSGNNGEGTIKLIYGETAGNHYRKDRAGSVGVSNHDYIENVTHLNNYYPWHYYYMVITNANEIIAQVDDVKGLPSVKKYLKAQAMSYRAYAYTMLVQIYGNRWQDSNNGETKSVVLRLSSKDPRAMPLSPLKQVYDQIYKDLDQAIVLFRESNYKRNPSDNYLIDANVAHAIFARAALNRQDYQSALSHATQARVGYPLMSLSVYKEGFNKVTSEWLWCSFGTTDDQLNNNAYGAYIGYNSEATGVTSGPSRISKELYESIPMTDVRKQFFLDPTGYDTSTYNATTGVIQSNSPLDIAVRERFPDISMKAKTAAYMQFKIKVTSQPGVMHVNHFRSSEMCLIQAEALYFLGRDNEAIAKLVELTKDTQRDVKYVCDKTGVELLNEIIKYRSIELWGEGFDWFDYKRLNLTIDRKSSKEGGNASDLITKKITPEMNNKWTYRIPKAETDYNSEI</sequence>
<dbReference type="EMBL" id="AGEE01000039">
    <property type="protein sequence ID" value="EHO07983.1"/>
    <property type="molecule type" value="Genomic_DNA"/>
</dbReference>